<keyword evidence="2" id="KW-0520">NAD</keyword>
<organism evidence="6 7">
    <name type="scientific">Natronomonas moolapensis (strain DSM 18674 / CECT 7526 / JCM 14361 / 8.8.11)</name>
    <dbReference type="NCBI Taxonomy" id="268739"/>
    <lineage>
        <taxon>Archaea</taxon>
        <taxon>Methanobacteriati</taxon>
        <taxon>Methanobacteriota</taxon>
        <taxon>Stenosarchaea group</taxon>
        <taxon>Halobacteria</taxon>
        <taxon>Halobacteriales</taxon>
        <taxon>Natronomonadaceae</taxon>
        <taxon>Natronomonas</taxon>
    </lineage>
</organism>
<evidence type="ECO:0000256" key="1">
    <source>
        <dbReference type="ARBA" id="ARBA00023002"/>
    </source>
</evidence>
<proteinExistence type="inferred from homology"/>
<evidence type="ECO:0000259" key="4">
    <source>
        <dbReference type="Pfam" id="PF00389"/>
    </source>
</evidence>
<dbReference type="SUPFAM" id="SSF51735">
    <property type="entry name" value="NAD(P)-binding Rossmann-fold domains"/>
    <property type="match status" value="1"/>
</dbReference>
<dbReference type="KEGG" id="nmo:Nmlp_2102"/>
<reference evidence="6 7" key="1">
    <citation type="journal article" date="2013" name="Genome Announc.">
        <title>Genome of the haloarchaeon Natronomonas moolapensis, a neutrophilic member of a previously haloalkaliphilic genus.</title>
        <authorList>
            <person name="Dyall-Smith M.L."/>
            <person name="Pfeiffer F."/>
            <person name="Oberwinkler T."/>
            <person name="Klee K."/>
            <person name="Rampp M."/>
            <person name="Palm P."/>
            <person name="Gross K."/>
            <person name="Schuster S.C."/>
            <person name="Oesterhelt D."/>
        </authorList>
    </citation>
    <scope>NUCLEOTIDE SEQUENCE [LARGE SCALE GENOMIC DNA]</scope>
    <source>
        <strain evidence="7">DSM 18674 / JCM 14361 / 8.8.11</strain>
    </source>
</reference>
<dbReference type="InterPro" id="IPR029753">
    <property type="entry name" value="D-isomer_DH_CS"/>
</dbReference>
<evidence type="ECO:0000259" key="5">
    <source>
        <dbReference type="Pfam" id="PF02826"/>
    </source>
</evidence>
<sequence length="307" mass="32703">MSTIGIHESVGAVFPPESLREALSDVEADLRVVATDDLDDCVSLVTFAYDERFLDADLEWIHSIQAGVDRFPFEALEAGGIALTNSTGIHGDTVGETTLGYMLSFARGLHRYRDHERNHEWSRPPYDRPFSLADASVCVVGLGTLGRGIATRADALGMDVAGVKRTPTPVDGVETVYPAGDLETAIADARFVALAVPLTEETEGLIGAAELEAMRSDAVLINVARGPVVDESALVDALASDAIGGAALDVFETEPLPPGSPLWAMEDVIVTPHVAAATPKYHRRIAALVRENARRHAAGEALTNRVV</sequence>
<dbReference type="NCBIfam" id="NF041369">
    <property type="entry name" value="Dhydh_Halo"/>
    <property type="match status" value="1"/>
</dbReference>
<dbReference type="EMBL" id="HF582854">
    <property type="protein sequence ID" value="CCQ36284.1"/>
    <property type="molecule type" value="Genomic_DNA"/>
</dbReference>
<dbReference type="GO" id="GO:0051287">
    <property type="term" value="F:NAD binding"/>
    <property type="evidence" value="ECO:0007669"/>
    <property type="project" value="InterPro"/>
</dbReference>
<dbReference type="Pfam" id="PF00389">
    <property type="entry name" value="2-Hacid_dh"/>
    <property type="match status" value="1"/>
</dbReference>
<gene>
    <name evidence="6" type="primary">ddh</name>
    <name evidence="6" type="synonym">serA1</name>
    <name evidence="6" type="ordered locus">Nmlp_2102</name>
</gene>
<dbReference type="CDD" id="cd05300">
    <property type="entry name" value="2-Hacid_dh_1"/>
    <property type="match status" value="1"/>
</dbReference>
<dbReference type="GeneID" id="14651089"/>
<evidence type="ECO:0000256" key="3">
    <source>
        <dbReference type="RuleBase" id="RU003719"/>
    </source>
</evidence>
<dbReference type="InterPro" id="IPR054891">
    <property type="entry name" value="Dhydh_Halo"/>
</dbReference>
<dbReference type="AlphaFoldDB" id="M1Y1C8"/>
<feature type="domain" description="D-isomer specific 2-hydroxyacid dehydrogenase catalytic" evidence="4">
    <location>
        <begin position="46"/>
        <end position="306"/>
    </location>
</feature>
<dbReference type="InterPro" id="IPR006139">
    <property type="entry name" value="D-isomer_2_OHA_DH_cat_dom"/>
</dbReference>
<feature type="domain" description="D-isomer specific 2-hydroxyacid dehydrogenase NAD-binding" evidence="5">
    <location>
        <begin position="99"/>
        <end position="275"/>
    </location>
</feature>
<dbReference type="RefSeq" id="WP_015409087.1">
    <property type="nucleotide sequence ID" value="NC_020388.1"/>
</dbReference>
<dbReference type="GO" id="GO:0050578">
    <property type="term" value="F:(2R)-2-hydroxyacid dehydrogenase (NADP+) activity"/>
    <property type="evidence" value="ECO:0007669"/>
    <property type="project" value="UniProtKB-EC"/>
</dbReference>
<keyword evidence="1 3" id="KW-0560">Oxidoreductase</keyword>
<evidence type="ECO:0000256" key="2">
    <source>
        <dbReference type="ARBA" id="ARBA00023027"/>
    </source>
</evidence>
<dbReference type="SUPFAM" id="SSF52283">
    <property type="entry name" value="Formate/glycerate dehydrogenase catalytic domain-like"/>
    <property type="match status" value="1"/>
</dbReference>
<accession>M1Y1C8</accession>
<dbReference type="Gene3D" id="3.40.50.720">
    <property type="entry name" value="NAD(P)-binding Rossmann-like Domain"/>
    <property type="match status" value="2"/>
</dbReference>
<dbReference type="InterPro" id="IPR006140">
    <property type="entry name" value="D-isomer_DH_NAD-bd"/>
</dbReference>
<name>M1Y1C8_NATM8</name>
<protein>
    <submittedName>
        <fullName evidence="6">D-2-hydroxyacid dehydrogenase (NADP)</fullName>
        <ecNumber evidence="6">1.1.1.272</ecNumber>
    </submittedName>
</protein>
<dbReference type="Proteomes" id="UP000011867">
    <property type="component" value="Chromosome"/>
</dbReference>
<keyword evidence="7" id="KW-1185">Reference proteome</keyword>
<dbReference type="InterPro" id="IPR036291">
    <property type="entry name" value="NAD(P)-bd_dom_sf"/>
</dbReference>
<dbReference type="Pfam" id="PF02826">
    <property type="entry name" value="2-Hacid_dh_C"/>
    <property type="match status" value="1"/>
</dbReference>
<dbReference type="OrthoDB" id="162251at2157"/>
<dbReference type="PANTHER" id="PTHR43333:SF1">
    <property type="entry name" value="D-ISOMER SPECIFIC 2-HYDROXYACID DEHYDROGENASE NAD-BINDING DOMAIN-CONTAINING PROTEIN"/>
    <property type="match status" value="1"/>
</dbReference>
<dbReference type="PROSITE" id="PS00671">
    <property type="entry name" value="D_2_HYDROXYACID_DH_3"/>
    <property type="match status" value="1"/>
</dbReference>
<evidence type="ECO:0000313" key="6">
    <source>
        <dbReference type="EMBL" id="CCQ36284.1"/>
    </source>
</evidence>
<dbReference type="HOGENOM" id="CLU_019796_1_0_2"/>
<dbReference type="STRING" id="268739.Nmlp_2102"/>
<comment type="similarity">
    <text evidence="3">Belongs to the D-isomer specific 2-hydroxyacid dehydrogenase family.</text>
</comment>
<evidence type="ECO:0000313" key="7">
    <source>
        <dbReference type="Proteomes" id="UP000011867"/>
    </source>
</evidence>
<dbReference type="EC" id="1.1.1.272" evidence="6"/>
<dbReference type="PANTHER" id="PTHR43333">
    <property type="entry name" value="2-HACID_DH_C DOMAIN-CONTAINING PROTEIN"/>
    <property type="match status" value="1"/>
</dbReference>
<dbReference type="eggNOG" id="arCOG01757">
    <property type="taxonomic scope" value="Archaea"/>
</dbReference>